<evidence type="ECO:0000313" key="8">
    <source>
        <dbReference type="EMBL" id="RKO98751.1"/>
    </source>
</evidence>
<dbReference type="NCBIfam" id="TIGR01179">
    <property type="entry name" value="galE"/>
    <property type="match status" value="1"/>
</dbReference>
<keyword evidence="4 6" id="KW-0413">Isomerase</keyword>
<evidence type="ECO:0000313" key="9">
    <source>
        <dbReference type="Proteomes" id="UP000274922"/>
    </source>
</evidence>
<comment type="subunit">
    <text evidence="6">Homodimer.</text>
</comment>
<accession>A0A4P9WZ12</accession>
<evidence type="ECO:0000256" key="1">
    <source>
        <dbReference type="ARBA" id="ARBA00001911"/>
    </source>
</evidence>
<dbReference type="Gene3D" id="3.40.50.720">
    <property type="entry name" value="NAD(P)-binding Rossmann-like Domain"/>
    <property type="match status" value="1"/>
</dbReference>
<comment type="similarity">
    <text evidence="2 6">Belongs to the NAD(P)-dependent epimerase/dehydratase family.</text>
</comment>
<name>A0A4P9WZ12_9FUNG</name>
<dbReference type="OrthoDB" id="9402762at2759"/>
<evidence type="ECO:0000256" key="5">
    <source>
        <dbReference type="ARBA" id="ARBA00023277"/>
    </source>
</evidence>
<protein>
    <recommendedName>
        <fullName evidence="6">UDP-glucose 4-epimerase</fullName>
        <ecNumber evidence="6">5.1.3.2</ecNumber>
    </recommendedName>
</protein>
<evidence type="ECO:0000256" key="3">
    <source>
        <dbReference type="ARBA" id="ARBA00023027"/>
    </source>
</evidence>
<dbReference type="AlphaFoldDB" id="A0A4P9WZ12"/>
<dbReference type="GO" id="GO:0003978">
    <property type="term" value="F:UDP-glucose 4-epimerase activity"/>
    <property type="evidence" value="ECO:0007669"/>
    <property type="project" value="UniProtKB-UniRule"/>
</dbReference>
<sequence>MKVLVCGGAGYIGSHLVRELHATHKHDIVILDNLSAGHLASVPEGVQFEKGDIRDKARLQEVFAKHQFNAVFHFSASIEVGESCANPLKYYENNVTGTLVLLQVMQEFAVKYFIFSSTAALFGMPDRVPIEAEDRTHPINPYGETKLVVENMLHWSDQAWGLKSICFRYFNACGADKSGDIGECHQPESHLIPIILQVPLGQRSTIAIFGSDYDTPDGTCVRDYVHVTDLATAHVLGLDYLAQHNKSDKFNLGCGNGFSVKQIIEAARRVTGHPIPAEVKDRRPGDPGTLVASSEKAEKLLGWKRQYNSIDDIIATAWNFHQKHPNGIN</sequence>
<dbReference type="Pfam" id="PF01370">
    <property type="entry name" value="Epimerase"/>
    <property type="match status" value="1"/>
</dbReference>
<keyword evidence="3 6" id="KW-0520">NAD</keyword>
<evidence type="ECO:0000256" key="4">
    <source>
        <dbReference type="ARBA" id="ARBA00023235"/>
    </source>
</evidence>
<keyword evidence="5 6" id="KW-0119">Carbohydrate metabolism</keyword>
<comment type="pathway">
    <text evidence="6">Carbohydrate metabolism; galactose metabolism.</text>
</comment>
<gene>
    <name evidence="8" type="ORF">CXG81DRAFT_28445</name>
</gene>
<dbReference type="SUPFAM" id="SSF51735">
    <property type="entry name" value="NAD(P)-binding Rossmann-fold domains"/>
    <property type="match status" value="1"/>
</dbReference>
<dbReference type="InterPro" id="IPR036291">
    <property type="entry name" value="NAD(P)-bd_dom_sf"/>
</dbReference>
<evidence type="ECO:0000256" key="2">
    <source>
        <dbReference type="ARBA" id="ARBA00007637"/>
    </source>
</evidence>
<dbReference type="InterPro" id="IPR005886">
    <property type="entry name" value="UDP_G4E"/>
</dbReference>
<evidence type="ECO:0000256" key="6">
    <source>
        <dbReference type="RuleBase" id="RU366046"/>
    </source>
</evidence>
<dbReference type="InterPro" id="IPR001509">
    <property type="entry name" value="Epimerase_deHydtase"/>
</dbReference>
<dbReference type="CDD" id="cd05247">
    <property type="entry name" value="UDP_G4E_1_SDR_e"/>
    <property type="match status" value="1"/>
</dbReference>
<comment type="cofactor">
    <cofactor evidence="1 6">
        <name>NAD(+)</name>
        <dbReference type="ChEBI" id="CHEBI:57540"/>
    </cofactor>
</comment>
<feature type="domain" description="NAD-dependent epimerase/dehydratase" evidence="7">
    <location>
        <begin position="3"/>
        <end position="253"/>
    </location>
</feature>
<dbReference type="STRING" id="1555241.A0A4P9WZ12"/>
<dbReference type="EMBL" id="ML014368">
    <property type="protein sequence ID" value="RKO98751.1"/>
    <property type="molecule type" value="Genomic_DNA"/>
</dbReference>
<evidence type="ECO:0000259" key="7">
    <source>
        <dbReference type="Pfam" id="PF01370"/>
    </source>
</evidence>
<dbReference type="PANTHER" id="PTHR43725:SF53">
    <property type="entry name" value="UDP-ARABINOSE 4-EPIMERASE 1"/>
    <property type="match status" value="1"/>
</dbReference>
<keyword evidence="9" id="KW-1185">Reference proteome</keyword>
<dbReference type="Proteomes" id="UP000274922">
    <property type="component" value="Unassembled WGS sequence"/>
</dbReference>
<dbReference type="EC" id="5.1.3.2" evidence="6"/>
<dbReference type="GO" id="GO:0006012">
    <property type="term" value="P:galactose metabolic process"/>
    <property type="evidence" value="ECO:0007669"/>
    <property type="project" value="UniProtKB-UniPathway"/>
</dbReference>
<reference evidence="9" key="1">
    <citation type="journal article" date="2018" name="Nat. Microbiol.">
        <title>Leveraging single-cell genomics to expand the fungal tree of life.</title>
        <authorList>
            <person name="Ahrendt S.R."/>
            <person name="Quandt C.A."/>
            <person name="Ciobanu D."/>
            <person name="Clum A."/>
            <person name="Salamov A."/>
            <person name="Andreopoulos B."/>
            <person name="Cheng J.F."/>
            <person name="Woyke T."/>
            <person name="Pelin A."/>
            <person name="Henrissat B."/>
            <person name="Reynolds N.K."/>
            <person name="Benny G.L."/>
            <person name="Smith M.E."/>
            <person name="James T.Y."/>
            <person name="Grigoriev I.V."/>
        </authorList>
    </citation>
    <scope>NUCLEOTIDE SEQUENCE [LARGE SCALE GENOMIC DNA]</scope>
    <source>
        <strain evidence="9">ATCC 52028</strain>
    </source>
</reference>
<organism evidence="8 9">
    <name type="scientific">Caulochytrium protostelioides</name>
    <dbReference type="NCBI Taxonomy" id="1555241"/>
    <lineage>
        <taxon>Eukaryota</taxon>
        <taxon>Fungi</taxon>
        <taxon>Fungi incertae sedis</taxon>
        <taxon>Chytridiomycota</taxon>
        <taxon>Chytridiomycota incertae sedis</taxon>
        <taxon>Chytridiomycetes</taxon>
        <taxon>Caulochytriales</taxon>
        <taxon>Caulochytriaceae</taxon>
        <taxon>Caulochytrium</taxon>
    </lineage>
</organism>
<proteinExistence type="inferred from homology"/>
<comment type="catalytic activity">
    <reaction evidence="6">
        <text>UDP-alpha-D-glucose = UDP-alpha-D-galactose</text>
        <dbReference type="Rhea" id="RHEA:22168"/>
        <dbReference type="ChEBI" id="CHEBI:58885"/>
        <dbReference type="ChEBI" id="CHEBI:66914"/>
        <dbReference type="EC" id="5.1.3.2"/>
    </reaction>
</comment>
<dbReference type="PANTHER" id="PTHR43725">
    <property type="entry name" value="UDP-GLUCOSE 4-EPIMERASE"/>
    <property type="match status" value="1"/>
</dbReference>
<dbReference type="UniPathway" id="UPA00214"/>
<dbReference type="Gene3D" id="3.90.25.10">
    <property type="entry name" value="UDP-galactose 4-epimerase, domain 1"/>
    <property type="match status" value="1"/>
</dbReference>